<dbReference type="RefSeq" id="WP_317065920.1">
    <property type="nucleotide sequence ID" value="NZ_WBKO01000003.1"/>
</dbReference>
<protein>
    <submittedName>
        <fullName evidence="2">Uncharacterized protein</fullName>
    </submittedName>
</protein>
<dbReference type="Proteomes" id="UP001281203">
    <property type="component" value="Unassembled WGS sequence"/>
</dbReference>
<feature type="transmembrane region" description="Helical" evidence="1">
    <location>
        <begin position="39"/>
        <end position="58"/>
    </location>
</feature>
<evidence type="ECO:0000256" key="1">
    <source>
        <dbReference type="SAM" id="Phobius"/>
    </source>
</evidence>
<feature type="transmembrane region" description="Helical" evidence="1">
    <location>
        <begin position="501"/>
        <end position="518"/>
    </location>
</feature>
<dbReference type="PANTHER" id="PTHR42754:SF1">
    <property type="entry name" value="LIPOPROTEIN"/>
    <property type="match status" value="1"/>
</dbReference>
<dbReference type="SUPFAM" id="SSF69322">
    <property type="entry name" value="Tricorn protease domain 2"/>
    <property type="match status" value="1"/>
</dbReference>
<gene>
    <name evidence="2" type="ORF">F8E02_12475</name>
</gene>
<keyword evidence="3" id="KW-1185">Reference proteome</keyword>
<accession>A0ABU3X412</accession>
<name>A0ABU3X412_9EURY</name>
<dbReference type="EMBL" id="WBKO01000003">
    <property type="protein sequence ID" value="MDV2482788.1"/>
    <property type="molecule type" value="Genomic_DNA"/>
</dbReference>
<keyword evidence="1" id="KW-0812">Transmembrane</keyword>
<evidence type="ECO:0000313" key="3">
    <source>
        <dbReference type="Proteomes" id="UP001281203"/>
    </source>
</evidence>
<reference evidence="2 3" key="1">
    <citation type="submission" date="2019-10" db="EMBL/GenBank/DDBJ databases">
        <title>Isolation and characterization of Methanoculleus sp. Wushi-C6 from a hot spring well.</title>
        <authorList>
            <person name="Chen S.-C."/>
            <person name="Lan Z.-H."/>
            <person name="You Y.-T."/>
            <person name="Lai M.-C."/>
        </authorList>
    </citation>
    <scope>NUCLEOTIDE SEQUENCE [LARGE SCALE GENOMIC DNA]</scope>
    <source>
        <strain evidence="2 3">Wushi-C6</strain>
    </source>
</reference>
<organism evidence="2 3">
    <name type="scientific">Methanoculleus caldifontis</name>
    <dbReference type="NCBI Taxonomy" id="2651577"/>
    <lineage>
        <taxon>Archaea</taxon>
        <taxon>Methanobacteriati</taxon>
        <taxon>Methanobacteriota</taxon>
        <taxon>Stenosarchaea group</taxon>
        <taxon>Methanomicrobia</taxon>
        <taxon>Methanomicrobiales</taxon>
        <taxon>Methanomicrobiaceae</taxon>
        <taxon>Methanoculleus</taxon>
    </lineage>
</organism>
<comment type="caution">
    <text evidence="2">The sequence shown here is derived from an EMBL/GenBank/DDBJ whole genome shotgun (WGS) entry which is preliminary data.</text>
</comment>
<evidence type="ECO:0000313" key="2">
    <source>
        <dbReference type="EMBL" id="MDV2482788.1"/>
    </source>
</evidence>
<proteinExistence type="predicted"/>
<keyword evidence="1" id="KW-0472">Membrane</keyword>
<keyword evidence="1" id="KW-1133">Transmembrane helix</keyword>
<dbReference type="PANTHER" id="PTHR42754">
    <property type="entry name" value="ENDOGLUCANASE"/>
    <property type="match status" value="1"/>
</dbReference>
<sequence length="524" mass="55618">MPTRETGAAAGNHASFGKIFATRGGIKCLMIKSRLRDRCYGIAGILTILLLICVQPASAAPEQSLVNSSDAPEVTSWITVAGVPEVYLESLLKTPDGGYVYLGCTGSYIDNQGESARDIVAGEMSKAGVVLWQVTLGDTPVYARSLIQSADGGYLVLGYNESYGKYRTDIATGSTTWLVKLSPKGEIQWRKDAIGGTDYGMGIEIIPARDGGYVFVGQALNRDDYTNHLMSADKKKEMVEGLPISSIPDELFAEVTMSSYLDIWIVKLDSKGEVEWQKTYGGTDSELAYAIIPDGDGGYVVLGDARSMDGDVSGSHGSRDIWILNVDSGGNLKWQKAIGGSSLDRATGAVRTPDGEYIILGVTLSKDGDLAQRNGGGSSVVAKLLPSGNLDWIQSIGEKNPGLFHAMTSTRDGGCVIAERPYSGQDERLVRLDDAGQTLWQMTVENVSSTIDLRPIVGGIAITGLDQQGNVCFFTLGDEEAGLLPGQADASAQAPGPSAPLSLWSLIAALGISAIVLARRRSGR</sequence>